<sequence length="972" mass="109685">MKVHLLCLLGVSTLSLALLEERFVSFESTPGSVPLHDAAILYAADDPVGVRIAAESIANDFEQITGGKPALIGVNATNSIDRGKVGSNAIIAGSVNSALLQSLVRSGKVTVSEIQGKWESFKTSVVESPLPGVERALVIAGSDKRAVMFGLYTLAEQSGQSPWWSKVHGVDHYPLDSEFYTHVFDMLVRLKANFMWPAMWKSFVPRPGNIFFTDDPENIHLANDYGIVISTSHHEPMQRATNEWDPSVSGPWDWEHNKDNVAAFMEEGIRRTAMNESYYTLGMRGPGDGPIPGNNPLGILRDVFATQRSMLGDYYGNITSVNQVWTIYKEVMTYYAAGLVPPEDVTLMFTDDNWGNIQRLPTPEEAARPGGIGMYFHLEYLGIPKAYKWQNTNNLPKVYKELYQAYERGVDRIWVINVGDIKPLEMPFGFIMEMAYNMSSITFETIPDYFEAFAAREFGQEGATEIASIIMEQSRLIGRRKYESLQAWTYSVLNYHESERVMAEWEALADRVLAVRETLPENRKHAFWHHIQYPILSGYYYHAAIIGLGVNQHYGLERRNTANSVAQQVIQAFESEYDLMEEYDSMLNGKWAGILAQPHYDEYDQANGDDWKEPTRDVLTGLWYVQLRQNSTYAYGNLGIYAEGTRNAWNQGRSLPSADASAPTVGGYAPVLPLMDPYGKGVWNVDLFHRGDYRIPIEWDLEIPFDWITVSPSSGVISNDRPEQRLNFSINWDAVPEGFRQEVNVRINFDTKPWFDYIRLPIRNYRAPDFTGFPEASGMISIEAPHYQRRSDGAIRFEHVPYLGTRSNSGALALRPYSDARANREAARSQWVEYNIYLYDTSQSVHADVYVNGALDTDPTLLMQYSLTLDDAPPRWARVLGDPGRPGDTPPGWRTSVADHVWRLRVDFGTVPAGVHRLRWMANSPEVYLEKIAVNTRGGLKGSYLGPPETTLLGPALLPRADDSQKRLMKEI</sequence>
<reference evidence="3 4" key="1">
    <citation type="submission" date="2018-06" db="EMBL/GenBank/DDBJ databases">
        <title>Complete Genomes of Monosporascus.</title>
        <authorList>
            <person name="Robinson A.J."/>
            <person name="Natvig D.O."/>
        </authorList>
    </citation>
    <scope>NUCLEOTIDE SEQUENCE [LARGE SCALE GENOMIC DNA]</scope>
    <source>
        <strain evidence="3 4">CBS 609.92</strain>
    </source>
</reference>
<organism evidence="3 4">
    <name type="scientific">Monosporascus cannonballus</name>
    <dbReference type="NCBI Taxonomy" id="155416"/>
    <lineage>
        <taxon>Eukaryota</taxon>
        <taxon>Fungi</taxon>
        <taxon>Dikarya</taxon>
        <taxon>Ascomycota</taxon>
        <taxon>Pezizomycotina</taxon>
        <taxon>Sordariomycetes</taxon>
        <taxon>Xylariomycetidae</taxon>
        <taxon>Xylariales</taxon>
        <taxon>Xylariales incertae sedis</taxon>
        <taxon>Monosporascus</taxon>
    </lineage>
</organism>
<dbReference type="PANTHER" id="PTHR37842">
    <property type="match status" value="1"/>
</dbReference>
<feature type="domain" description="Gylcosyl hydrolase 115 C-terminal" evidence="2">
    <location>
        <begin position="772"/>
        <end position="949"/>
    </location>
</feature>
<evidence type="ECO:0000259" key="2">
    <source>
        <dbReference type="Pfam" id="PF17829"/>
    </source>
</evidence>
<accession>A0ABY0GVY9</accession>
<gene>
    <name evidence="3" type="ORF">DL762_008533</name>
</gene>
<name>A0ABY0GVY9_9PEZI</name>
<feature type="signal peptide" evidence="1">
    <location>
        <begin position="1"/>
        <end position="17"/>
    </location>
</feature>
<dbReference type="EMBL" id="QJNS01000363">
    <property type="protein sequence ID" value="RYO78759.1"/>
    <property type="molecule type" value="Genomic_DNA"/>
</dbReference>
<dbReference type="PANTHER" id="PTHR37842:SF2">
    <property type="entry name" value="GYLCOSYL HYDROLASE 115 C-TERMINAL DOMAIN-CONTAINING PROTEIN"/>
    <property type="match status" value="1"/>
</dbReference>
<dbReference type="Gene3D" id="1.20.58.2150">
    <property type="match status" value="1"/>
</dbReference>
<dbReference type="Pfam" id="PF17829">
    <property type="entry name" value="GH115_C"/>
    <property type="match status" value="1"/>
</dbReference>
<keyword evidence="1" id="KW-0732">Signal</keyword>
<dbReference type="Gene3D" id="3.20.20.520">
    <property type="entry name" value="Glycosyl hydrolase family 115"/>
    <property type="match status" value="1"/>
</dbReference>
<dbReference type="InterPro" id="IPR031924">
    <property type="entry name" value="GH115"/>
</dbReference>
<protein>
    <recommendedName>
        <fullName evidence="2">Gylcosyl hydrolase 115 C-terminal domain-containing protein</fullName>
    </recommendedName>
</protein>
<dbReference type="InterPro" id="IPR041437">
    <property type="entry name" value="GH115_C"/>
</dbReference>
<dbReference type="Proteomes" id="UP000294003">
    <property type="component" value="Unassembled WGS sequence"/>
</dbReference>
<dbReference type="Pfam" id="PF15979">
    <property type="entry name" value="Glyco_hydro_115"/>
    <property type="match status" value="1"/>
</dbReference>
<proteinExistence type="predicted"/>
<comment type="caution">
    <text evidence="3">The sequence shown here is derived from an EMBL/GenBank/DDBJ whole genome shotgun (WGS) entry which is preliminary data.</text>
</comment>
<feature type="chain" id="PRO_5046013461" description="Gylcosyl hydrolase 115 C-terminal domain-containing protein" evidence="1">
    <location>
        <begin position="18"/>
        <end position="972"/>
    </location>
</feature>
<dbReference type="Gene3D" id="2.60.120.1620">
    <property type="match status" value="1"/>
</dbReference>
<evidence type="ECO:0000256" key="1">
    <source>
        <dbReference type="SAM" id="SignalP"/>
    </source>
</evidence>
<evidence type="ECO:0000313" key="3">
    <source>
        <dbReference type="EMBL" id="RYO78759.1"/>
    </source>
</evidence>
<keyword evidence="4" id="KW-1185">Reference proteome</keyword>
<dbReference type="InterPro" id="IPR042301">
    <property type="entry name" value="GH115_sf"/>
</dbReference>
<evidence type="ECO:0000313" key="4">
    <source>
        <dbReference type="Proteomes" id="UP000294003"/>
    </source>
</evidence>